<dbReference type="EMBL" id="KN819213">
    <property type="protein sequence ID" value="KIL53845.1"/>
    <property type="molecule type" value="Genomic_DNA"/>
</dbReference>
<keyword evidence="2" id="KW-1185">Reference proteome</keyword>
<name>A0A0C2RUD0_AMAMK</name>
<organism evidence="1 2">
    <name type="scientific">Amanita muscaria (strain Koide BX008)</name>
    <dbReference type="NCBI Taxonomy" id="946122"/>
    <lineage>
        <taxon>Eukaryota</taxon>
        <taxon>Fungi</taxon>
        <taxon>Dikarya</taxon>
        <taxon>Basidiomycota</taxon>
        <taxon>Agaricomycotina</taxon>
        <taxon>Agaricomycetes</taxon>
        <taxon>Agaricomycetidae</taxon>
        <taxon>Agaricales</taxon>
        <taxon>Pluteineae</taxon>
        <taxon>Amanitaceae</taxon>
        <taxon>Amanita</taxon>
    </lineage>
</organism>
<reference evidence="1 2" key="1">
    <citation type="submission" date="2014-04" db="EMBL/GenBank/DDBJ databases">
        <title>Evolutionary Origins and Diversification of the Mycorrhizal Mutualists.</title>
        <authorList>
            <consortium name="DOE Joint Genome Institute"/>
            <consortium name="Mycorrhizal Genomics Consortium"/>
            <person name="Kohler A."/>
            <person name="Kuo A."/>
            <person name="Nagy L.G."/>
            <person name="Floudas D."/>
            <person name="Copeland A."/>
            <person name="Barry K.W."/>
            <person name="Cichocki N."/>
            <person name="Veneault-Fourrey C."/>
            <person name="LaButti K."/>
            <person name="Lindquist E.A."/>
            <person name="Lipzen A."/>
            <person name="Lundell T."/>
            <person name="Morin E."/>
            <person name="Murat C."/>
            <person name="Riley R."/>
            <person name="Ohm R."/>
            <person name="Sun H."/>
            <person name="Tunlid A."/>
            <person name="Henrissat B."/>
            <person name="Grigoriev I.V."/>
            <person name="Hibbett D.S."/>
            <person name="Martin F."/>
        </authorList>
    </citation>
    <scope>NUCLEOTIDE SEQUENCE [LARGE SCALE GENOMIC DNA]</scope>
    <source>
        <strain evidence="1 2">Koide BX008</strain>
    </source>
</reference>
<dbReference type="Proteomes" id="UP000054549">
    <property type="component" value="Unassembled WGS sequence"/>
</dbReference>
<dbReference type="HOGENOM" id="CLU_2670602_0_0_1"/>
<dbReference type="AlphaFoldDB" id="A0A0C2RUD0"/>
<sequence>MQSSAQLSTQIFFSWSPLLDFSEVLVFLRCDLSLVDFLVKFPLSRRDRKPIVCRRRKQCLQLGVRCQLCRLLSFR</sequence>
<evidence type="ECO:0000313" key="2">
    <source>
        <dbReference type="Proteomes" id="UP000054549"/>
    </source>
</evidence>
<protein>
    <submittedName>
        <fullName evidence="1">Uncharacterized protein</fullName>
    </submittedName>
</protein>
<gene>
    <name evidence="1" type="ORF">M378DRAFT_28850</name>
</gene>
<accession>A0A0C2RUD0</accession>
<evidence type="ECO:0000313" key="1">
    <source>
        <dbReference type="EMBL" id="KIL53845.1"/>
    </source>
</evidence>
<proteinExistence type="predicted"/>